<feature type="chain" id="PRO_5015053448" evidence="1">
    <location>
        <begin position="21"/>
        <end position="87"/>
    </location>
</feature>
<sequence length="87" mass="8764">MWKSLVAAVALLAVSGSAHAASAVNKDAETRTLVVTEGGSKTDLALAGGETVEFCQNGCFVTLPNGDLEALTGSETVEISGGVARIK</sequence>
<evidence type="ECO:0000313" key="2">
    <source>
        <dbReference type="EMBL" id="OBP68770.1"/>
    </source>
</evidence>
<organism evidence="2 5">
    <name type="scientific">Rhizobium loti</name>
    <name type="common">Mesorhizobium loti</name>
    <dbReference type="NCBI Taxonomy" id="381"/>
    <lineage>
        <taxon>Bacteria</taxon>
        <taxon>Pseudomonadati</taxon>
        <taxon>Pseudomonadota</taxon>
        <taxon>Alphaproteobacteria</taxon>
        <taxon>Hyphomicrobiales</taxon>
        <taxon>Phyllobacteriaceae</taxon>
        <taxon>Mesorhizobium</taxon>
    </lineage>
</organism>
<feature type="signal peptide" evidence="1">
    <location>
        <begin position="1"/>
        <end position="20"/>
    </location>
</feature>
<keyword evidence="1" id="KW-0732">Signal</keyword>
<evidence type="ECO:0000313" key="4">
    <source>
        <dbReference type="Proteomes" id="UP000093737"/>
    </source>
</evidence>
<reference evidence="2" key="3">
    <citation type="submission" date="2016-06" db="EMBL/GenBank/DDBJ databases">
        <authorList>
            <person name="Kjaerup R.B."/>
            <person name="Dalgaard T.S."/>
            <person name="Juul-Madsen H.R."/>
        </authorList>
    </citation>
    <scope>NUCLEOTIDE SEQUENCE</scope>
    <source>
        <strain evidence="2">R7ANS::ICEMlSym2042</strain>
    </source>
</reference>
<name>A0A1A5HND2_RHILI</name>
<reference evidence="5" key="2">
    <citation type="submission" date="2016-06" db="EMBL/GenBank/DDBJ databases">
        <title>NZP2037 Pacbio-Illumina hybrid assembly.</title>
        <authorList>
            <person name="Ramsay J.P."/>
        </authorList>
    </citation>
    <scope>NUCLEOTIDE SEQUENCE [LARGE SCALE GENOMIC DNA]</scope>
    <source>
        <strain evidence="5">R7ANS::ICEMlSym2042</strain>
    </source>
</reference>
<evidence type="ECO:0000313" key="5">
    <source>
        <dbReference type="Proteomes" id="UP000093748"/>
    </source>
</evidence>
<dbReference type="EMBL" id="LYTK01000020">
    <property type="protein sequence ID" value="OBQ62053.1"/>
    <property type="molecule type" value="Genomic_DNA"/>
</dbReference>
<evidence type="ECO:0000313" key="3">
    <source>
        <dbReference type="EMBL" id="OBQ62053.1"/>
    </source>
</evidence>
<dbReference type="EMBL" id="LZTJ01000035">
    <property type="protein sequence ID" value="OBP68770.1"/>
    <property type="molecule type" value="Genomic_DNA"/>
</dbReference>
<comment type="caution">
    <text evidence="2">The sequence shown here is derived from an EMBL/GenBank/DDBJ whole genome shotgun (WGS) entry which is preliminary data.</text>
</comment>
<dbReference type="Proteomes" id="UP000093748">
    <property type="component" value="Unassembled WGS sequence"/>
</dbReference>
<evidence type="ECO:0000256" key="1">
    <source>
        <dbReference type="SAM" id="SignalP"/>
    </source>
</evidence>
<dbReference type="AlphaFoldDB" id="A0A1A5HND2"/>
<proteinExistence type="predicted"/>
<accession>A0A1A5HND2</accession>
<dbReference type="Proteomes" id="UP000093737">
    <property type="component" value="Unassembled WGS sequence"/>
</dbReference>
<reference evidence="3 4" key="1">
    <citation type="submission" date="2016-05" db="EMBL/GenBank/DDBJ databases">
        <authorList>
            <person name="Ramsay J.P."/>
        </authorList>
    </citation>
    <scope>NUCLEOTIDE SEQUENCE [LARGE SCALE GENOMIC DNA]</scope>
    <source>
        <strain evidence="3 4">NZP2042</strain>
    </source>
</reference>
<dbReference type="GeneID" id="66683555"/>
<gene>
    <name evidence="3" type="ORF">A8145_20435</name>
    <name evidence="2" type="ORF">BAE39_25430</name>
</gene>
<dbReference type="RefSeq" id="WP_032930670.1">
    <property type="nucleotide sequence ID" value="NZ_CP033334.1"/>
</dbReference>
<protein>
    <submittedName>
        <fullName evidence="2">Uncharacterized protein</fullName>
    </submittedName>
</protein>